<sequence>MNPPFDPDQKPIYSDEELEGQEAPKIVEDASTSTEEPESDNNMASISWKAIVGSFVALLLIILLVFLVFKCKKKKEGEPQKLNSAQNV</sequence>
<evidence type="ECO:0000313" key="4">
    <source>
        <dbReference type="Proteomes" id="UP001626550"/>
    </source>
</evidence>
<evidence type="ECO:0000313" key="3">
    <source>
        <dbReference type="EMBL" id="KAL3312494.1"/>
    </source>
</evidence>
<name>A0ABD2PYI9_9PLAT</name>
<keyword evidence="2" id="KW-1133">Transmembrane helix</keyword>
<proteinExistence type="predicted"/>
<evidence type="ECO:0000256" key="1">
    <source>
        <dbReference type="SAM" id="MobiDB-lite"/>
    </source>
</evidence>
<keyword evidence="4" id="KW-1185">Reference proteome</keyword>
<evidence type="ECO:0000256" key="2">
    <source>
        <dbReference type="SAM" id="Phobius"/>
    </source>
</evidence>
<reference evidence="3 4" key="1">
    <citation type="submission" date="2024-11" db="EMBL/GenBank/DDBJ databases">
        <title>Adaptive evolution of stress response genes in parasites aligns with host niche diversity.</title>
        <authorList>
            <person name="Hahn C."/>
            <person name="Resl P."/>
        </authorList>
    </citation>
    <scope>NUCLEOTIDE SEQUENCE [LARGE SCALE GENOMIC DNA]</scope>
    <source>
        <strain evidence="3">EGGRZ-B1_66</strain>
        <tissue evidence="3">Body</tissue>
    </source>
</reference>
<dbReference type="AlphaFoldDB" id="A0ABD2PYI9"/>
<comment type="caution">
    <text evidence="3">The sequence shown here is derived from an EMBL/GenBank/DDBJ whole genome shotgun (WGS) entry which is preliminary data.</text>
</comment>
<organism evidence="3 4">
    <name type="scientific">Cichlidogyrus casuarinus</name>
    <dbReference type="NCBI Taxonomy" id="1844966"/>
    <lineage>
        <taxon>Eukaryota</taxon>
        <taxon>Metazoa</taxon>
        <taxon>Spiralia</taxon>
        <taxon>Lophotrochozoa</taxon>
        <taxon>Platyhelminthes</taxon>
        <taxon>Monogenea</taxon>
        <taxon>Monopisthocotylea</taxon>
        <taxon>Dactylogyridea</taxon>
        <taxon>Ancyrocephalidae</taxon>
        <taxon>Cichlidogyrus</taxon>
    </lineage>
</organism>
<keyword evidence="2" id="KW-0812">Transmembrane</keyword>
<feature type="region of interest" description="Disordered" evidence="1">
    <location>
        <begin position="1"/>
        <end position="42"/>
    </location>
</feature>
<feature type="transmembrane region" description="Helical" evidence="2">
    <location>
        <begin position="46"/>
        <end position="69"/>
    </location>
</feature>
<accession>A0ABD2PYI9</accession>
<dbReference type="Proteomes" id="UP001626550">
    <property type="component" value="Unassembled WGS sequence"/>
</dbReference>
<dbReference type="EMBL" id="JBJKFK010001677">
    <property type="protein sequence ID" value="KAL3312494.1"/>
    <property type="molecule type" value="Genomic_DNA"/>
</dbReference>
<gene>
    <name evidence="3" type="ORF">Ciccas_008915</name>
</gene>
<protein>
    <submittedName>
        <fullName evidence="3">Uncharacterized protein</fullName>
    </submittedName>
</protein>
<keyword evidence="2" id="KW-0472">Membrane</keyword>
<feature type="compositionally biased region" description="Polar residues" evidence="1">
    <location>
        <begin position="30"/>
        <end position="42"/>
    </location>
</feature>